<accession>A0ABU5ZR79</accession>
<dbReference type="Proteomes" id="UP001327027">
    <property type="component" value="Unassembled WGS sequence"/>
</dbReference>
<name>A0ABU5ZR79_9FLAO</name>
<evidence type="ECO:0000313" key="1">
    <source>
        <dbReference type="EMBL" id="MEB3344547.1"/>
    </source>
</evidence>
<dbReference type="EMBL" id="JAYKLX010000002">
    <property type="protein sequence ID" value="MEB3344547.1"/>
    <property type="molecule type" value="Genomic_DNA"/>
</dbReference>
<protein>
    <submittedName>
        <fullName evidence="1">Uncharacterized protein</fullName>
    </submittedName>
</protein>
<sequence length="73" mass="8639">MHTTKSHYDYRNNDEVDDVLNLVEKNIDCTNKLINHIDNLIESKYFPEPTFRVLTSIRNTCAVNVMNITRIRK</sequence>
<gene>
    <name evidence="1" type="ORF">U6A24_03690</name>
</gene>
<keyword evidence="2" id="KW-1185">Reference proteome</keyword>
<organism evidence="1 2">
    <name type="scientific">Aquimarina gracilis</name>
    <dbReference type="NCBI Taxonomy" id="874422"/>
    <lineage>
        <taxon>Bacteria</taxon>
        <taxon>Pseudomonadati</taxon>
        <taxon>Bacteroidota</taxon>
        <taxon>Flavobacteriia</taxon>
        <taxon>Flavobacteriales</taxon>
        <taxon>Flavobacteriaceae</taxon>
        <taxon>Aquimarina</taxon>
    </lineage>
</organism>
<dbReference type="RefSeq" id="WP_324178589.1">
    <property type="nucleotide sequence ID" value="NZ_BAABAW010000003.1"/>
</dbReference>
<reference evidence="1 2" key="1">
    <citation type="journal article" date="2013" name="Int. J. Syst. Evol. Microbiol.">
        <title>Aquimarina gracilis sp. nov., isolated from the gut microflora of a mussel, Mytilus coruscus, and emended description of Aquimarina spongiae.</title>
        <authorList>
            <person name="Park S.C."/>
            <person name="Choe H.N."/>
            <person name="Baik K.S."/>
            <person name="Seong C.N."/>
        </authorList>
    </citation>
    <scope>NUCLEOTIDE SEQUENCE [LARGE SCALE GENOMIC DNA]</scope>
    <source>
        <strain evidence="1 2">PSC32</strain>
    </source>
</reference>
<evidence type="ECO:0000313" key="2">
    <source>
        <dbReference type="Proteomes" id="UP001327027"/>
    </source>
</evidence>
<comment type="caution">
    <text evidence="1">The sequence shown here is derived from an EMBL/GenBank/DDBJ whole genome shotgun (WGS) entry which is preliminary data.</text>
</comment>
<proteinExistence type="predicted"/>